<dbReference type="InterPro" id="IPR010710">
    <property type="entry name" value="DUF1289"/>
</dbReference>
<proteinExistence type="predicted"/>
<evidence type="ECO:0000313" key="1">
    <source>
        <dbReference type="EMBL" id="GLR11391.1"/>
    </source>
</evidence>
<gene>
    <name evidence="1" type="ORF">GCM10007907_01810</name>
</gene>
<protein>
    <recommendedName>
        <fullName evidence="3">DUF1289 domain-containing protein</fullName>
    </recommendedName>
</protein>
<dbReference type="EMBL" id="BSOG01000001">
    <property type="protein sequence ID" value="GLR11391.1"/>
    <property type="molecule type" value="Genomic_DNA"/>
</dbReference>
<evidence type="ECO:0000313" key="2">
    <source>
        <dbReference type="Proteomes" id="UP001156706"/>
    </source>
</evidence>
<sequence>MGCGRSFIEVAQWVAMTDAQKEAVWQRLTAYWAARGEPPPWLARGRNESETLNWD</sequence>
<evidence type="ECO:0008006" key="3">
    <source>
        <dbReference type="Google" id="ProtNLM"/>
    </source>
</evidence>
<organism evidence="1 2">
    <name type="scientific">Chitinimonas prasina</name>
    <dbReference type="NCBI Taxonomy" id="1434937"/>
    <lineage>
        <taxon>Bacteria</taxon>
        <taxon>Pseudomonadati</taxon>
        <taxon>Pseudomonadota</taxon>
        <taxon>Betaproteobacteria</taxon>
        <taxon>Neisseriales</taxon>
        <taxon>Chitinibacteraceae</taxon>
        <taxon>Chitinimonas</taxon>
    </lineage>
</organism>
<comment type="caution">
    <text evidence="1">The sequence shown here is derived from an EMBL/GenBank/DDBJ whole genome shotgun (WGS) entry which is preliminary data.</text>
</comment>
<keyword evidence="2" id="KW-1185">Reference proteome</keyword>
<dbReference type="Proteomes" id="UP001156706">
    <property type="component" value="Unassembled WGS sequence"/>
</dbReference>
<reference evidence="2" key="1">
    <citation type="journal article" date="2019" name="Int. J. Syst. Evol. Microbiol.">
        <title>The Global Catalogue of Microorganisms (GCM) 10K type strain sequencing project: providing services to taxonomists for standard genome sequencing and annotation.</title>
        <authorList>
            <consortium name="The Broad Institute Genomics Platform"/>
            <consortium name="The Broad Institute Genome Sequencing Center for Infectious Disease"/>
            <person name="Wu L."/>
            <person name="Ma J."/>
        </authorList>
    </citation>
    <scope>NUCLEOTIDE SEQUENCE [LARGE SCALE GENOMIC DNA]</scope>
    <source>
        <strain evidence="2">NBRC 110044</strain>
    </source>
</reference>
<dbReference type="Pfam" id="PF06945">
    <property type="entry name" value="DUF1289"/>
    <property type="match status" value="1"/>
</dbReference>
<accession>A0ABQ5Y8Y9</accession>
<name>A0ABQ5Y8Y9_9NEIS</name>